<evidence type="ECO:0000256" key="3">
    <source>
        <dbReference type="ARBA" id="ARBA00022692"/>
    </source>
</evidence>
<name>A0A6J4V627_9BACT</name>
<dbReference type="PANTHER" id="PTHR34128">
    <property type="entry name" value="CYTOCHROME C-TYPE BIOGENESIS PROTEIN CCME HOMOLOG, MITOCHONDRIAL"/>
    <property type="match status" value="1"/>
</dbReference>
<proteinExistence type="predicted"/>
<keyword evidence="7 10" id="KW-1133">Transmembrane helix</keyword>
<dbReference type="InterPro" id="IPR012340">
    <property type="entry name" value="NA-bd_OB-fold"/>
</dbReference>
<dbReference type="SUPFAM" id="SSF82093">
    <property type="entry name" value="Heme chaperone CcmE"/>
    <property type="match status" value="1"/>
</dbReference>
<dbReference type="GO" id="GO:0046872">
    <property type="term" value="F:metal ion binding"/>
    <property type="evidence" value="ECO:0007669"/>
    <property type="project" value="UniProtKB-KW"/>
</dbReference>
<organism evidence="11">
    <name type="scientific">uncultured Thermomicrobiales bacterium</name>
    <dbReference type="NCBI Taxonomy" id="1645740"/>
    <lineage>
        <taxon>Bacteria</taxon>
        <taxon>Pseudomonadati</taxon>
        <taxon>Thermomicrobiota</taxon>
        <taxon>Thermomicrobia</taxon>
        <taxon>Thermomicrobiales</taxon>
        <taxon>environmental samples</taxon>
    </lineage>
</organism>
<evidence type="ECO:0000256" key="1">
    <source>
        <dbReference type="ARBA" id="ARBA00004370"/>
    </source>
</evidence>
<keyword evidence="5" id="KW-0201">Cytochrome c-type biogenesis</keyword>
<sequence length="151" mass="15643">MADTAIGGVRGARVLPDTAARRGGKRWQLAIVALVIVGAIGYLVYNGLGTSVYYQTVSELQAGTAHGQQIRLAGNVVDGSIRREEGSSAVRFAVADASGNLPVVYSGVVPDIFGPGIEVVVEGKYNPSTGFVADTMLAKCPSKFDTEAAAK</sequence>
<evidence type="ECO:0000256" key="8">
    <source>
        <dbReference type="ARBA" id="ARBA00023004"/>
    </source>
</evidence>
<keyword evidence="6" id="KW-0735">Signal-anchor</keyword>
<evidence type="ECO:0000256" key="2">
    <source>
        <dbReference type="ARBA" id="ARBA00022617"/>
    </source>
</evidence>
<dbReference type="GO" id="GO:0005886">
    <property type="term" value="C:plasma membrane"/>
    <property type="evidence" value="ECO:0007669"/>
    <property type="project" value="InterPro"/>
</dbReference>
<keyword evidence="3 10" id="KW-0812">Transmembrane</keyword>
<dbReference type="EMBL" id="CADCWN010000148">
    <property type="protein sequence ID" value="CAA9570081.1"/>
    <property type="molecule type" value="Genomic_DNA"/>
</dbReference>
<keyword evidence="2" id="KW-0349">Heme</keyword>
<evidence type="ECO:0000256" key="4">
    <source>
        <dbReference type="ARBA" id="ARBA00022723"/>
    </source>
</evidence>
<dbReference type="GO" id="GO:0017003">
    <property type="term" value="P:protein-heme linkage"/>
    <property type="evidence" value="ECO:0007669"/>
    <property type="project" value="InterPro"/>
</dbReference>
<dbReference type="Pfam" id="PF03100">
    <property type="entry name" value="CcmE"/>
    <property type="match status" value="1"/>
</dbReference>
<keyword evidence="9 10" id="KW-0472">Membrane</keyword>
<protein>
    <recommendedName>
        <fullName evidence="12">Cytochrome c-type biogenesis protein CcmE, heme chaperone</fullName>
    </recommendedName>
</protein>
<evidence type="ECO:0000256" key="7">
    <source>
        <dbReference type="ARBA" id="ARBA00022989"/>
    </source>
</evidence>
<reference evidence="11" key="1">
    <citation type="submission" date="2020-02" db="EMBL/GenBank/DDBJ databases">
        <authorList>
            <person name="Meier V. D."/>
        </authorList>
    </citation>
    <scope>NUCLEOTIDE SEQUENCE</scope>
    <source>
        <strain evidence="11">AVDCRST_MAG18</strain>
    </source>
</reference>
<comment type="subcellular location">
    <subcellularLocation>
        <location evidence="1">Membrane</location>
    </subcellularLocation>
</comment>
<dbReference type="InterPro" id="IPR036127">
    <property type="entry name" value="CcmE-like_sf"/>
</dbReference>
<dbReference type="Gene3D" id="2.40.50.140">
    <property type="entry name" value="Nucleic acid-binding proteins"/>
    <property type="match status" value="1"/>
</dbReference>
<evidence type="ECO:0000256" key="5">
    <source>
        <dbReference type="ARBA" id="ARBA00022748"/>
    </source>
</evidence>
<gene>
    <name evidence="11" type="ORF">AVDCRST_MAG18-1879</name>
</gene>
<evidence type="ECO:0000256" key="6">
    <source>
        <dbReference type="ARBA" id="ARBA00022968"/>
    </source>
</evidence>
<dbReference type="InterPro" id="IPR004329">
    <property type="entry name" value="CcmE"/>
</dbReference>
<keyword evidence="4" id="KW-0479">Metal-binding</keyword>
<evidence type="ECO:0008006" key="12">
    <source>
        <dbReference type="Google" id="ProtNLM"/>
    </source>
</evidence>
<evidence type="ECO:0000256" key="10">
    <source>
        <dbReference type="SAM" id="Phobius"/>
    </source>
</evidence>
<accession>A0A6J4V627</accession>
<dbReference type="GO" id="GO:0017004">
    <property type="term" value="P:cytochrome complex assembly"/>
    <property type="evidence" value="ECO:0007669"/>
    <property type="project" value="UniProtKB-KW"/>
</dbReference>
<dbReference type="AlphaFoldDB" id="A0A6J4V627"/>
<dbReference type="PANTHER" id="PTHR34128:SF2">
    <property type="entry name" value="CYTOCHROME C-TYPE BIOGENESIS PROTEIN CCME HOMOLOG, MITOCHONDRIAL"/>
    <property type="match status" value="1"/>
</dbReference>
<evidence type="ECO:0000313" key="11">
    <source>
        <dbReference type="EMBL" id="CAA9570081.1"/>
    </source>
</evidence>
<dbReference type="GO" id="GO:0020037">
    <property type="term" value="F:heme binding"/>
    <property type="evidence" value="ECO:0007669"/>
    <property type="project" value="InterPro"/>
</dbReference>
<evidence type="ECO:0000256" key="9">
    <source>
        <dbReference type="ARBA" id="ARBA00023136"/>
    </source>
</evidence>
<feature type="transmembrane region" description="Helical" evidence="10">
    <location>
        <begin position="27"/>
        <end position="45"/>
    </location>
</feature>
<keyword evidence="8" id="KW-0408">Iron</keyword>